<dbReference type="Pfam" id="PF00122">
    <property type="entry name" value="E1-E2_ATPase"/>
    <property type="match status" value="1"/>
</dbReference>
<dbReference type="InterPro" id="IPR008250">
    <property type="entry name" value="ATPase_P-typ_transduc_dom_A_sf"/>
</dbReference>
<dbReference type="GO" id="GO:0005507">
    <property type="term" value="F:copper ion binding"/>
    <property type="evidence" value="ECO:0007669"/>
    <property type="project" value="TreeGrafter"/>
</dbReference>
<evidence type="ECO:0000256" key="5">
    <source>
        <dbReference type="ARBA" id="ARBA00022553"/>
    </source>
</evidence>
<dbReference type="GO" id="GO:0005524">
    <property type="term" value="F:ATP binding"/>
    <property type="evidence" value="ECO:0007669"/>
    <property type="project" value="UniProtKB-KW"/>
</dbReference>
<keyword evidence="13" id="KW-0406">Ion transport</keyword>
<sequence length="680" mass="73433">MVKDPVCGMDVDPKRAEYKLTYQGQEYYFCSKACMEEFSRDPKRYLSGGHHEGHVHHSSDLKRRLIASLILTIPIFFTSDVAEDLGISLGIHQGIIGLISASLLFLYGGYPFLRGAVSELKERSPGMMLLVSIGISASFFYSLYSFLSGGSKAFYLELALLIDIMLIGHFIEAKVISAATSSMDLLVRLLPYEAHLISDGSYRDVPVRELKPGDIVLVKPGERVPADGIIIEGVSSFDESILTGESAPVVRGKGGSVIAGSINLEGAVKIEVKRTGEDSYLGQVERLIKEIRSSRSRFKEIADKAAFFLTIFVIASGAITLAYWSLNGHSLGFAIERAVSVVVVACPHALGLAIPIVIQRTAMLSSSRGILLKSREALERAKDVKVIVFDKTGTLTEGKFRVKRVEALNGFDELEVLKLAASLDYLSSHPVARAIVRKAEEEGIKLVDVREFRSIPGVGVEGIVEGRRVSITAGSDIVESGSTAVQIIVDGALAGIVELEDDPKEGVERAIEELKGMGYEVHMLTGDRRAVASKLSERLGIDSYHAEVKPHEKVDIIREMQEKGLAVAMVGDGINDAPALLQADVGIAIGAGTDIAIESADVILVRSDIRDVVYFFKLAKSSYRKMLENVLWAIGYNSLTIPLAAGALAGLVVIGPAMGALIMSMSDIIVVLNAISLNVK</sequence>
<evidence type="ECO:0000259" key="16">
    <source>
        <dbReference type="SMART" id="SM00746"/>
    </source>
</evidence>
<gene>
    <name evidence="17" type="primary">cadA</name>
    <name evidence="17" type="ORF">D9Q81_07100</name>
</gene>
<dbReference type="PANTHER" id="PTHR43520:SF5">
    <property type="entry name" value="CATION-TRANSPORTING P-TYPE ATPASE-RELATED"/>
    <property type="match status" value="1"/>
</dbReference>
<dbReference type="InterPro" id="IPR059000">
    <property type="entry name" value="ATPase_P-type_domA"/>
</dbReference>
<dbReference type="GO" id="GO:0016887">
    <property type="term" value="F:ATP hydrolysis activity"/>
    <property type="evidence" value="ECO:0007669"/>
    <property type="project" value="InterPro"/>
</dbReference>
<keyword evidence="10" id="KW-0460">Magnesium</keyword>
<name>A0A3R9QY83_9CREN</name>
<evidence type="ECO:0000256" key="1">
    <source>
        <dbReference type="ARBA" id="ARBA00004651"/>
    </source>
</evidence>
<dbReference type="InterPro" id="IPR007029">
    <property type="entry name" value="YHS_dom"/>
</dbReference>
<dbReference type="Pfam" id="PF00702">
    <property type="entry name" value="Hydrolase"/>
    <property type="match status" value="1"/>
</dbReference>
<keyword evidence="6 15" id="KW-0812">Transmembrane</keyword>
<dbReference type="InterPro" id="IPR036412">
    <property type="entry name" value="HAD-like_sf"/>
</dbReference>
<dbReference type="Pfam" id="PF04945">
    <property type="entry name" value="YHS"/>
    <property type="match status" value="1"/>
</dbReference>
<keyword evidence="14 15" id="KW-0472">Membrane</keyword>
<dbReference type="SUPFAM" id="SSF56784">
    <property type="entry name" value="HAD-like"/>
    <property type="match status" value="1"/>
</dbReference>
<organism evidence="17 18">
    <name type="scientific">Candidatus Korarchaeum cryptofilum</name>
    <dbReference type="NCBI Taxonomy" id="498846"/>
    <lineage>
        <taxon>Archaea</taxon>
        <taxon>Thermoproteota</taxon>
        <taxon>Candidatus Korarchaeia</taxon>
        <taxon>Candidatus Korarchaeales</taxon>
        <taxon>Candidatus Korarchaeaceae</taxon>
        <taxon>Candidatus Korarchaeum</taxon>
    </lineage>
</organism>
<dbReference type="GO" id="GO:0016491">
    <property type="term" value="F:oxidoreductase activity"/>
    <property type="evidence" value="ECO:0007669"/>
    <property type="project" value="InterPro"/>
</dbReference>
<dbReference type="InterPro" id="IPR023214">
    <property type="entry name" value="HAD_sf"/>
</dbReference>
<feature type="transmembrane region" description="Helical" evidence="15">
    <location>
        <begin position="65"/>
        <end position="82"/>
    </location>
</feature>
<protein>
    <submittedName>
        <fullName evidence="17">Cadmium-translocating P-type ATPase</fullName>
        <ecNumber evidence="17">3.6.3.3</ecNumber>
    </submittedName>
</protein>
<dbReference type="InterPro" id="IPR027256">
    <property type="entry name" value="P-typ_ATPase_IB"/>
</dbReference>
<feature type="transmembrane region" description="Helical" evidence="15">
    <location>
        <begin position="338"/>
        <end position="358"/>
    </location>
</feature>
<dbReference type="PRINTS" id="PR00119">
    <property type="entry name" value="CATATPASE"/>
</dbReference>
<dbReference type="AlphaFoldDB" id="A0A3R9QY83"/>
<dbReference type="Gene3D" id="2.70.150.10">
    <property type="entry name" value="Calcium-transporting ATPase, cytoplasmic transduction domain A"/>
    <property type="match status" value="1"/>
</dbReference>
<dbReference type="GO" id="GO:0005886">
    <property type="term" value="C:plasma membrane"/>
    <property type="evidence" value="ECO:0007669"/>
    <property type="project" value="UniProtKB-SubCell"/>
</dbReference>
<reference evidence="17 18" key="1">
    <citation type="submission" date="2018-10" db="EMBL/GenBank/DDBJ databases">
        <title>Co-occurring genomic capacity for anaerobic methane metabolism and dissimilatory sulfite reduction discovered in the Korarchaeota.</title>
        <authorList>
            <person name="Mckay L.J."/>
            <person name="Dlakic M."/>
            <person name="Fields M.W."/>
            <person name="Delmont T.O."/>
            <person name="Eren A.M."/>
            <person name="Jay Z.J."/>
            <person name="Klingelsmith K.B."/>
            <person name="Rusch D.B."/>
            <person name="Inskeep W.P."/>
        </authorList>
    </citation>
    <scope>NUCLEOTIDE SEQUENCE [LARGE SCALE GENOMIC DNA]</scope>
    <source>
        <strain evidence="17 18">WS</strain>
    </source>
</reference>
<dbReference type="SUPFAM" id="SSF47240">
    <property type="entry name" value="Ferritin-like"/>
    <property type="match status" value="1"/>
</dbReference>
<dbReference type="GO" id="GO:0055070">
    <property type="term" value="P:copper ion homeostasis"/>
    <property type="evidence" value="ECO:0007669"/>
    <property type="project" value="TreeGrafter"/>
</dbReference>
<dbReference type="PANTHER" id="PTHR43520">
    <property type="entry name" value="ATP7, ISOFORM B"/>
    <property type="match status" value="1"/>
</dbReference>
<dbReference type="InterPro" id="IPR023298">
    <property type="entry name" value="ATPase_P-typ_TM_dom_sf"/>
</dbReference>
<dbReference type="FunFam" id="2.70.150.10:FF:000002">
    <property type="entry name" value="Copper-transporting ATPase 1, putative"/>
    <property type="match status" value="1"/>
</dbReference>
<evidence type="ECO:0000313" key="18">
    <source>
        <dbReference type="Proteomes" id="UP000278149"/>
    </source>
</evidence>
<dbReference type="NCBIfam" id="TIGR01512">
    <property type="entry name" value="ATPase-IB2_Cd"/>
    <property type="match status" value="1"/>
</dbReference>
<feature type="transmembrane region" description="Helical" evidence="15">
    <location>
        <begin position="630"/>
        <end position="654"/>
    </location>
</feature>
<feature type="transmembrane region" description="Helical" evidence="15">
    <location>
        <begin position="94"/>
        <end position="113"/>
    </location>
</feature>
<keyword evidence="4" id="KW-1003">Cell membrane</keyword>
<dbReference type="PRINTS" id="PR00120">
    <property type="entry name" value="HATPASE"/>
</dbReference>
<dbReference type="NCBIfam" id="TIGR01525">
    <property type="entry name" value="ATPase-IB_hvy"/>
    <property type="match status" value="1"/>
</dbReference>
<evidence type="ECO:0000256" key="9">
    <source>
        <dbReference type="ARBA" id="ARBA00022840"/>
    </source>
</evidence>
<dbReference type="EC" id="3.6.3.3" evidence="17"/>
<dbReference type="SMART" id="SM00746">
    <property type="entry name" value="TRASH"/>
    <property type="match status" value="1"/>
</dbReference>
<comment type="subcellular location">
    <subcellularLocation>
        <location evidence="1">Cell membrane</location>
        <topology evidence="1">Multi-pass membrane protein</topology>
    </subcellularLocation>
</comment>
<evidence type="ECO:0000256" key="13">
    <source>
        <dbReference type="ARBA" id="ARBA00023065"/>
    </source>
</evidence>
<dbReference type="NCBIfam" id="TIGR01494">
    <property type="entry name" value="ATPase_P-type"/>
    <property type="match status" value="1"/>
</dbReference>
<accession>A0A3R9QY83</accession>
<evidence type="ECO:0000256" key="7">
    <source>
        <dbReference type="ARBA" id="ARBA00022723"/>
    </source>
</evidence>
<dbReference type="PROSITE" id="PS00154">
    <property type="entry name" value="ATPASE_E1_E2"/>
    <property type="match status" value="1"/>
</dbReference>
<evidence type="ECO:0000256" key="14">
    <source>
        <dbReference type="ARBA" id="ARBA00023136"/>
    </source>
</evidence>
<keyword evidence="8" id="KW-0547">Nucleotide-binding</keyword>
<dbReference type="SUPFAM" id="SSF81653">
    <property type="entry name" value="Calcium ATPase, transduction domain A"/>
    <property type="match status" value="1"/>
</dbReference>
<evidence type="ECO:0000256" key="15">
    <source>
        <dbReference type="SAM" id="Phobius"/>
    </source>
</evidence>
<evidence type="ECO:0000256" key="12">
    <source>
        <dbReference type="ARBA" id="ARBA00022989"/>
    </source>
</evidence>
<evidence type="ECO:0000313" key="17">
    <source>
        <dbReference type="EMBL" id="RSN68040.1"/>
    </source>
</evidence>
<feature type="transmembrane region" description="Helical" evidence="15">
    <location>
        <begin position="125"/>
        <end position="147"/>
    </location>
</feature>
<dbReference type="Gene3D" id="1.10.620.20">
    <property type="entry name" value="Ribonucleotide Reductase, subunit A"/>
    <property type="match status" value="1"/>
</dbReference>
<feature type="transmembrane region" description="Helical" evidence="15">
    <location>
        <begin position="660"/>
        <end position="679"/>
    </location>
</feature>
<dbReference type="Proteomes" id="UP000278149">
    <property type="component" value="Unassembled WGS sequence"/>
</dbReference>
<keyword evidence="3" id="KW-0813">Transport</keyword>
<dbReference type="InterPro" id="IPR012348">
    <property type="entry name" value="RNR-like"/>
</dbReference>
<comment type="similarity">
    <text evidence="2">Belongs to the cation transport ATPase (P-type) (TC 3.A.3) family. Type IB subfamily.</text>
</comment>
<dbReference type="InterPro" id="IPR018303">
    <property type="entry name" value="ATPase_P-typ_P_site"/>
</dbReference>
<proteinExistence type="inferred from homology"/>
<evidence type="ECO:0000256" key="2">
    <source>
        <dbReference type="ARBA" id="ARBA00006024"/>
    </source>
</evidence>
<feature type="domain" description="TRASH" evidence="16">
    <location>
        <begin position="4"/>
        <end position="42"/>
    </location>
</feature>
<keyword evidence="17" id="KW-0378">Hydrolase</keyword>
<evidence type="ECO:0000256" key="6">
    <source>
        <dbReference type="ARBA" id="ARBA00022692"/>
    </source>
</evidence>
<keyword evidence="12 15" id="KW-1133">Transmembrane helix</keyword>
<dbReference type="InterPro" id="IPR023299">
    <property type="entry name" value="ATPase_P-typ_cyto_dom_N"/>
</dbReference>
<evidence type="ECO:0000256" key="3">
    <source>
        <dbReference type="ARBA" id="ARBA00022448"/>
    </source>
</evidence>
<dbReference type="InterPro" id="IPR009078">
    <property type="entry name" value="Ferritin-like_SF"/>
</dbReference>
<dbReference type="NCBIfam" id="TIGR01511">
    <property type="entry name" value="ATPase-IB1_Cu"/>
    <property type="match status" value="1"/>
</dbReference>
<dbReference type="RefSeq" id="WP_125742303.1">
    <property type="nucleotide sequence ID" value="NZ_RCOR01000037.1"/>
</dbReference>
<dbReference type="Gene3D" id="3.40.1110.10">
    <property type="entry name" value="Calcium-transporting ATPase, cytoplasmic domain N"/>
    <property type="match status" value="1"/>
</dbReference>
<evidence type="ECO:0000256" key="10">
    <source>
        <dbReference type="ARBA" id="ARBA00022842"/>
    </source>
</evidence>
<keyword evidence="9" id="KW-0067">ATP-binding</keyword>
<dbReference type="InterPro" id="IPR001757">
    <property type="entry name" value="P_typ_ATPase"/>
</dbReference>
<evidence type="ECO:0000256" key="4">
    <source>
        <dbReference type="ARBA" id="ARBA00022475"/>
    </source>
</evidence>
<evidence type="ECO:0000256" key="11">
    <source>
        <dbReference type="ARBA" id="ARBA00022967"/>
    </source>
</evidence>
<dbReference type="SUPFAM" id="SSF81665">
    <property type="entry name" value="Calcium ATPase, transmembrane domain M"/>
    <property type="match status" value="1"/>
</dbReference>
<keyword evidence="5" id="KW-0597">Phosphoprotein</keyword>
<dbReference type="GO" id="GO:0043682">
    <property type="term" value="F:P-type divalent copper transporter activity"/>
    <property type="evidence" value="ECO:0007669"/>
    <property type="project" value="TreeGrafter"/>
</dbReference>
<keyword evidence="11" id="KW-1278">Translocase</keyword>
<dbReference type="Gene3D" id="3.40.50.1000">
    <property type="entry name" value="HAD superfamily/HAD-like"/>
    <property type="match status" value="1"/>
</dbReference>
<dbReference type="EMBL" id="RCOR01000037">
    <property type="protein sequence ID" value="RSN68040.1"/>
    <property type="molecule type" value="Genomic_DNA"/>
</dbReference>
<evidence type="ECO:0000256" key="8">
    <source>
        <dbReference type="ARBA" id="ARBA00022741"/>
    </source>
</evidence>
<keyword evidence="7" id="KW-0479">Metal-binding</keyword>
<comment type="caution">
    <text evidence="17">The sequence shown here is derived from an EMBL/GenBank/DDBJ whole genome shotgun (WGS) entry which is preliminary data.</text>
</comment>
<feature type="transmembrane region" description="Helical" evidence="15">
    <location>
        <begin position="153"/>
        <end position="171"/>
    </location>
</feature>
<feature type="transmembrane region" description="Helical" evidence="15">
    <location>
        <begin position="305"/>
        <end position="326"/>
    </location>
</feature>
<dbReference type="InterPro" id="IPR011017">
    <property type="entry name" value="TRASH_dom"/>
</dbReference>